<dbReference type="EMBL" id="JH767152">
    <property type="protein sequence ID" value="EQC35284.1"/>
    <property type="molecule type" value="Genomic_DNA"/>
</dbReference>
<organism evidence="2 3">
    <name type="scientific">Saprolegnia diclina (strain VS20)</name>
    <dbReference type="NCBI Taxonomy" id="1156394"/>
    <lineage>
        <taxon>Eukaryota</taxon>
        <taxon>Sar</taxon>
        <taxon>Stramenopiles</taxon>
        <taxon>Oomycota</taxon>
        <taxon>Saprolegniomycetes</taxon>
        <taxon>Saprolegniales</taxon>
        <taxon>Saprolegniaceae</taxon>
        <taxon>Saprolegnia</taxon>
    </lineage>
</organism>
<evidence type="ECO:0000313" key="3">
    <source>
        <dbReference type="Proteomes" id="UP000030762"/>
    </source>
</evidence>
<dbReference type="InParanoid" id="T0QBJ9"/>
<proteinExistence type="predicted"/>
<keyword evidence="3" id="KW-1185">Reference proteome</keyword>
<evidence type="ECO:0000313" key="2">
    <source>
        <dbReference type="EMBL" id="EQC35284.1"/>
    </source>
</evidence>
<name>T0QBJ9_SAPDV</name>
<reference evidence="2 3" key="1">
    <citation type="submission" date="2012-04" db="EMBL/GenBank/DDBJ databases">
        <title>The Genome Sequence of Saprolegnia declina VS20.</title>
        <authorList>
            <consortium name="The Broad Institute Genome Sequencing Platform"/>
            <person name="Russ C."/>
            <person name="Nusbaum C."/>
            <person name="Tyler B."/>
            <person name="van West P."/>
            <person name="Dieguez-Uribeondo J."/>
            <person name="de Bruijn I."/>
            <person name="Tripathy S."/>
            <person name="Jiang R."/>
            <person name="Young S.K."/>
            <person name="Zeng Q."/>
            <person name="Gargeya S."/>
            <person name="Fitzgerald M."/>
            <person name="Haas B."/>
            <person name="Abouelleil A."/>
            <person name="Alvarado L."/>
            <person name="Arachchi H.M."/>
            <person name="Berlin A."/>
            <person name="Chapman S.B."/>
            <person name="Goldberg J."/>
            <person name="Griggs A."/>
            <person name="Gujja S."/>
            <person name="Hansen M."/>
            <person name="Howarth C."/>
            <person name="Imamovic A."/>
            <person name="Larimer J."/>
            <person name="McCowen C."/>
            <person name="Montmayeur A."/>
            <person name="Murphy C."/>
            <person name="Neiman D."/>
            <person name="Pearson M."/>
            <person name="Priest M."/>
            <person name="Roberts A."/>
            <person name="Saif S."/>
            <person name="Shea T."/>
            <person name="Sisk P."/>
            <person name="Sykes S."/>
            <person name="Wortman J."/>
            <person name="Nusbaum C."/>
            <person name="Birren B."/>
        </authorList>
    </citation>
    <scope>NUCLEOTIDE SEQUENCE [LARGE SCALE GENOMIC DNA]</scope>
    <source>
        <strain evidence="2 3">VS20</strain>
    </source>
</reference>
<dbReference type="Proteomes" id="UP000030762">
    <property type="component" value="Unassembled WGS sequence"/>
</dbReference>
<evidence type="ECO:0000256" key="1">
    <source>
        <dbReference type="SAM" id="MobiDB-lite"/>
    </source>
</evidence>
<feature type="region of interest" description="Disordered" evidence="1">
    <location>
        <begin position="81"/>
        <end position="112"/>
    </location>
</feature>
<dbReference type="VEuPathDB" id="FungiDB:SDRG_07509"/>
<dbReference type="GeneID" id="19948236"/>
<gene>
    <name evidence="2" type="ORF">SDRG_07509</name>
</gene>
<dbReference type="AlphaFoldDB" id="T0QBJ9"/>
<dbReference type="RefSeq" id="XP_008611568.1">
    <property type="nucleotide sequence ID" value="XM_008613346.1"/>
</dbReference>
<feature type="compositionally biased region" description="Basic and acidic residues" evidence="1">
    <location>
        <begin position="84"/>
        <end position="112"/>
    </location>
</feature>
<dbReference type="OrthoDB" id="10616440at2759"/>
<sequence>MEATTPRTTDAPPAPRQLYAKPTRTTSPSSIPLRIANPAPREVLFEVAGTSPGTVHVKADAPRARRLLAPNAFALGRIMKSTARSRDEEDERERQLAAKKLRELDAKQPRTF</sequence>
<feature type="region of interest" description="Disordered" evidence="1">
    <location>
        <begin position="1"/>
        <end position="34"/>
    </location>
</feature>
<feature type="compositionally biased region" description="Low complexity" evidence="1">
    <location>
        <begin position="1"/>
        <end position="11"/>
    </location>
</feature>
<accession>T0QBJ9</accession>
<protein>
    <submittedName>
        <fullName evidence="2">Uncharacterized protein</fullName>
    </submittedName>
</protein>